<dbReference type="RefSeq" id="WP_191932045.1">
    <property type="nucleotide sequence ID" value="NZ_VJXX01000006.1"/>
</dbReference>
<evidence type="ECO:0000313" key="2">
    <source>
        <dbReference type="EMBL" id="MPY12091.1"/>
    </source>
</evidence>
<keyword evidence="3" id="KW-1185">Reference proteome</keyword>
<evidence type="ECO:0000313" key="3">
    <source>
        <dbReference type="Proteomes" id="UP000326464"/>
    </source>
</evidence>
<keyword evidence="1" id="KW-0812">Transmembrane</keyword>
<sequence>MGEYVGDVATWVGAIGTLGAVFWAVYLYRRSLRDSERAQARLLAPIGGVAPVQVLPGMEVEGEGSGPGDLLGISADRRPIVIAEAYMATVRLVSTSDEAFSGTTAALLMEDGREADLALGFDEIAPHEEKKFTNYFPPGDIAGSMRVRLRFRDANGRRWERVNGEPLRPYSDTKKKTWSKRATVAATLVTAALGIIAFLTPEEMKLSLVGAYAFVALGFGAVKAATTIFNHDSSYSSGTKLRTTLAICDVYAFIFAISATVLGAFTLVPAFIS</sequence>
<comment type="caution">
    <text evidence="2">The sequence shown here is derived from an EMBL/GenBank/DDBJ whole genome shotgun (WGS) entry which is preliminary data.</text>
</comment>
<feature type="transmembrane region" description="Helical" evidence="1">
    <location>
        <begin position="250"/>
        <end position="272"/>
    </location>
</feature>
<feature type="transmembrane region" description="Helical" evidence="1">
    <location>
        <begin position="6"/>
        <end position="28"/>
    </location>
</feature>
<proteinExistence type="predicted"/>
<reference evidence="3" key="1">
    <citation type="submission" date="2019-07" db="EMBL/GenBank/DDBJ databases">
        <title>Arthrobacter KR32 sp. nov., isolated from mountain cheese made of cows milk.</title>
        <authorList>
            <person name="Flegler A."/>
        </authorList>
    </citation>
    <scope>NUCLEOTIDE SEQUENCE [LARGE SCALE GENOMIC DNA]</scope>
    <source>
        <strain evidence="3">KR32</strain>
    </source>
</reference>
<evidence type="ECO:0000256" key="1">
    <source>
        <dbReference type="SAM" id="Phobius"/>
    </source>
</evidence>
<name>A0A7X1NSB5_9MICC</name>
<keyword evidence="1" id="KW-0472">Membrane</keyword>
<gene>
    <name evidence="2" type="ORF">FNH21_15450</name>
</gene>
<protein>
    <submittedName>
        <fullName evidence="2">Uncharacterized protein</fullName>
    </submittedName>
</protein>
<dbReference type="AlphaFoldDB" id="A0A7X1NSB5"/>
<organism evidence="2 3">
    <name type="scientific">Arthrobacter bussei</name>
    <dbReference type="NCBI Taxonomy" id="2594179"/>
    <lineage>
        <taxon>Bacteria</taxon>
        <taxon>Bacillati</taxon>
        <taxon>Actinomycetota</taxon>
        <taxon>Actinomycetes</taxon>
        <taxon>Micrococcales</taxon>
        <taxon>Micrococcaceae</taxon>
        <taxon>Arthrobacter</taxon>
    </lineage>
</organism>
<dbReference type="EMBL" id="VJXX01000006">
    <property type="protein sequence ID" value="MPY12091.1"/>
    <property type="molecule type" value="Genomic_DNA"/>
</dbReference>
<accession>A0A7X1NSB5</accession>
<keyword evidence="1" id="KW-1133">Transmembrane helix</keyword>
<feature type="transmembrane region" description="Helical" evidence="1">
    <location>
        <begin position="206"/>
        <end position="229"/>
    </location>
</feature>
<dbReference type="Proteomes" id="UP000326464">
    <property type="component" value="Unassembled WGS sequence"/>
</dbReference>
<feature type="transmembrane region" description="Helical" evidence="1">
    <location>
        <begin position="182"/>
        <end position="200"/>
    </location>
</feature>